<evidence type="ECO:0000313" key="1">
    <source>
        <dbReference type="EMBL" id="DAG02463.1"/>
    </source>
</evidence>
<accession>A0A8S5V775</accession>
<dbReference type="EMBL" id="BK016209">
    <property type="protein sequence ID" value="DAG02463.1"/>
    <property type="molecule type" value="Genomic_DNA"/>
</dbReference>
<organism evidence="1">
    <name type="scientific">CrAss-like virus sp. ctXt06</name>
    <dbReference type="NCBI Taxonomy" id="2825837"/>
    <lineage>
        <taxon>Viruses</taxon>
        <taxon>Duplodnaviria</taxon>
        <taxon>Heunggongvirae</taxon>
        <taxon>Uroviricota</taxon>
        <taxon>Caudoviricetes</taxon>
        <taxon>Crassvirales</taxon>
    </lineage>
</organism>
<reference evidence="1" key="1">
    <citation type="journal article" date="2021" name="Proc. Natl. Acad. Sci. U.S.A.">
        <title>A Catalog of Tens of Thousands of Viruses from Human Metagenomes Reveals Hidden Associations with Chronic Diseases.</title>
        <authorList>
            <person name="Tisza M.J."/>
            <person name="Buck C.B."/>
        </authorList>
    </citation>
    <scope>NUCLEOTIDE SEQUENCE</scope>
    <source>
        <strain evidence="1">CtXt06</strain>
    </source>
</reference>
<protein>
    <submittedName>
        <fullName evidence="1">Uncharacterized protein</fullName>
    </submittedName>
</protein>
<sequence>MLSKKIYNQFISDGDYVGAANYLSRAHFSDPVKQSLVNQAIKKLRTDGRRIQGMMSRADKNQRKAFSFLNAVNSNGILPGLNNGIDADGNRRPSDNVFSKDYAEAKRRLGSQGSKEAESLSIKFGGQTEKRRLLGLDFLAKDYEYKTDAFEDMLRRSRLSKNALIKSGAKVKVKDGQYVLDISKRNPLFNKVYNALLSTKGYDNKYRFQVAGIDAKGKLIGIGDSDKDYINWRSRTDITDTDGYYINPTGNNNFEMPNNIIAVANKAIRPVKDNDINGSKLSTVSSMILPFNSARRKQISDALNGGRLNTELANALVKENGNAIINGLMNADFTQYEMYVTDEENTDDHTTVRHIVDSSNEKANIQDLVRAAIASGKFDPETQVSLGMQGNQTGYVITIPTKIDNDTETGNRVEDIKQNSRQIFIPDFMNGEAEKVFSQNSQTRAMKELASMEMYNYPVDIPQDGRLNVYNDPSTGKAVYQMEYDSGRVQPLTREDALRKVNKMLIVEDGIDLANKQFYDEDGNLRKGLKNRDGSLNTQFQQDLSRQVDTYVTSAMSELYPQAWQSFAPIANNVINGDFSSEDYKTKLAKAMDSFVDTDNINLINNQRAIYSNYILSNIGMYDNDAYNID</sequence>
<name>A0A8S5V775_9CAUD</name>
<proteinExistence type="predicted"/>